<dbReference type="Pfam" id="PF00440">
    <property type="entry name" value="TetR_N"/>
    <property type="match status" value="1"/>
</dbReference>
<dbReference type="InterPro" id="IPR050109">
    <property type="entry name" value="HTH-type_TetR-like_transc_reg"/>
</dbReference>
<dbReference type="Gene3D" id="1.10.357.10">
    <property type="entry name" value="Tetracycline Repressor, domain 2"/>
    <property type="match status" value="1"/>
</dbReference>
<evidence type="ECO:0000256" key="1">
    <source>
        <dbReference type="ARBA" id="ARBA00023125"/>
    </source>
</evidence>
<reference evidence="5" key="1">
    <citation type="journal article" date="2019" name="Int. J. Syst. Evol. Microbiol.">
        <title>The Global Catalogue of Microorganisms (GCM) 10K type strain sequencing project: providing services to taxonomists for standard genome sequencing and annotation.</title>
        <authorList>
            <consortium name="The Broad Institute Genomics Platform"/>
            <consortium name="The Broad Institute Genome Sequencing Center for Infectious Disease"/>
            <person name="Wu L."/>
            <person name="Ma J."/>
        </authorList>
    </citation>
    <scope>NUCLEOTIDE SEQUENCE [LARGE SCALE GENOMIC DNA]</scope>
    <source>
        <strain evidence="5">JCM 13518</strain>
    </source>
</reference>
<dbReference type="InterPro" id="IPR009057">
    <property type="entry name" value="Homeodomain-like_sf"/>
</dbReference>
<accession>A0ABP4VGK8</accession>
<name>A0ABP4VGK8_9ACTN</name>
<protein>
    <submittedName>
        <fullName evidence="4">TetR family transcriptional regulator</fullName>
    </submittedName>
</protein>
<keyword evidence="1 2" id="KW-0238">DNA-binding</keyword>
<dbReference type="PANTHER" id="PTHR30328:SF54">
    <property type="entry name" value="HTH-TYPE TRANSCRIPTIONAL REPRESSOR SCO4008"/>
    <property type="match status" value="1"/>
</dbReference>
<evidence type="ECO:0000313" key="5">
    <source>
        <dbReference type="Proteomes" id="UP001501057"/>
    </source>
</evidence>
<dbReference type="PROSITE" id="PS50977">
    <property type="entry name" value="HTH_TETR_2"/>
    <property type="match status" value="1"/>
</dbReference>
<dbReference type="PRINTS" id="PR00455">
    <property type="entry name" value="HTHTETR"/>
</dbReference>
<keyword evidence="5" id="KW-1185">Reference proteome</keyword>
<dbReference type="InterPro" id="IPR036271">
    <property type="entry name" value="Tet_transcr_reg_TetR-rel_C_sf"/>
</dbReference>
<comment type="caution">
    <text evidence="4">The sequence shown here is derived from an EMBL/GenBank/DDBJ whole genome shotgun (WGS) entry which is preliminary data.</text>
</comment>
<evidence type="ECO:0000256" key="2">
    <source>
        <dbReference type="PROSITE-ProRule" id="PRU00335"/>
    </source>
</evidence>
<sequence length="193" mass="20790">MVRDGDASRRRLLDAATQEFAAHGLAGARVDRIAASAKVNKQQMYAWFGSKDGLFDAVFAAQLDRIVDAVPFTADDLPGYAVALYDSYLTDPEIIRLVGWNRLERVPTGDLLAGHGALTEPKRDALQQAQRDGLVVDGLAPDVVYAMVIGIAGSWSPLSGTVTAAPEDDEAEHDRRRAALRGTVARAFTTARP</sequence>
<proteinExistence type="predicted"/>
<dbReference type="InterPro" id="IPR041467">
    <property type="entry name" value="Sco4008_C"/>
</dbReference>
<dbReference type="RefSeq" id="WP_344197122.1">
    <property type="nucleotide sequence ID" value="NZ_BAAAME010000002.1"/>
</dbReference>
<dbReference type="PANTHER" id="PTHR30328">
    <property type="entry name" value="TRANSCRIPTIONAL REPRESSOR"/>
    <property type="match status" value="1"/>
</dbReference>
<dbReference type="SUPFAM" id="SSF46689">
    <property type="entry name" value="Homeodomain-like"/>
    <property type="match status" value="1"/>
</dbReference>
<organism evidence="4 5">
    <name type="scientific">Aeromicrobium alkaliterrae</name>
    <dbReference type="NCBI Taxonomy" id="302168"/>
    <lineage>
        <taxon>Bacteria</taxon>
        <taxon>Bacillati</taxon>
        <taxon>Actinomycetota</taxon>
        <taxon>Actinomycetes</taxon>
        <taxon>Propionibacteriales</taxon>
        <taxon>Nocardioidaceae</taxon>
        <taxon>Aeromicrobium</taxon>
    </lineage>
</organism>
<evidence type="ECO:0000259" key="3">
    <source>
        <dbReference type="PROSITE" id="PS50977"/>
    </source>
</evidence>
<dbReference type="Proteomes" id="UP001501057">
    <property type="component" value="Unassembled WGS sequence"/>
</dbReference>
<dbReference type="Pfam" id="PF17926">
    <property type="entry name" value="TetR_C_21"/>
    <property type="match status" value="1"/>
</dbReference>
<dbReference type="InterPro" id="IPR001647">
    <property type="entry name" value="HTH_TetR"/>
</dbReference>
<gene>
    <name evidence="4" type="ORF">GCM10009710_03620</name>
</gene>
<dbReference type="SUPFAM" id="SSF48498">
    <property type="entry name" value="Tetracyclin repressor-like, C-terminal domain"/>
    <property type="match status" value="1"/>
</dbReference>
<evidence type="ECO:0000313" key="4">
    <source>
        <dbReference type="EMBL" id="GAA1726219.1"/>
    </source>
</evidence>
<dbReference type="EMBL" id="BAAAME010000002">
    <property type="protein sequence ID" value="GAA1726219.1"/>
    <property type="molecule type" value="Genomic_DNA"/>
</dbReference>
<feature type="domain" description="HTH tetR-type" evidence="3">
    <location>
        <begin position="6"/>
        <end position="66"/>
    </location>
</feature>
<feature type="DNA-binding region" description="H-T-H motif" evidence="2">
    <location>
        <begin position="29"/>
        <end position="48"/>
    </location>
</feature>